<protein>
    <submittedName>
        <fullName evidence="2">Uncharacterized protein</fullName>
    </submittedName>
</protein>
<dbReference type="AlphaFoldDB" id="A0ABD1HL66"/>
<feature type="compositionally biased region" description="Basic residues" evidence="1">
    <location>
        <begin position="67"/>
        <end position="77"/>
    </location>
</feature>
<sequence length="92" mass="9930">MFNHGNVVAIPSFATPPAPRRCVVADIASRRRHGSAADPGAAVLRCLGAVSAARHLPPSSSPTCREFRRRRCRHRPRTAPNSSSTVNVEADF</sequence>
<reference evidence="2 3" key="1">
    <citation type="submission" date="2024-06" db="EMBL/GenBank/DDBJ databases">
        <title>A chromosome level genome sequence of Diviner's sage (Salvia divinorum).</title>
        <authorList>
            <person name="Ford S.A."/>
            <person name="Ro D.-K."/>
            <person name="Ness R.W."/>
            <person name="Phillips M.A."/>
        </authorList>
    </citation>
    <scope>NUCLEOTIDE SEQUENCE [LARGE SCALE GENOMIC DNA]</scope>
    <source>
        <strain evidence="2">SAF-2024a</strain>
        <tissue evidence="2">Leaf</tissue>
    </source>
</reference>
<comment type="caution">
    <text evidence="2">The sequence shown here is derived from an EMBL/GenBank/DDBJ whole genome shotgun (WGS) entry which is preliminary data.</text>
</comment>
<feature type="compositionally biased region" description="Polar residues" evidence="1">
    <location>
        <begin position="79"/>
        <end position="92"/>
    </location>
</feature>
<dbReference type="Proteomes" id="UP001567538">
    <property type="component" value="Unassembled WGS sequence"/>
</dbReference>
<evidence type="ECO:0000313" key="3">
    <source>
        <dbReference type="Proteomes" id="UP001567538"/>
    </source>
</evidence>
<evidence type="ECO:0000313" key="2">
    <source>
        <dbReference type="EMBL" id="KAL1557181.1"/>
    </source>
</evidence>
<gene>
    <name evidence="2" type="ORF">AAHA92_12701</name>
</gene>
<organism evidence="2 3">
    <name type="scientific">Salvia divinorum</name>
    <name type="common">Maria pastora</name>
    <name type="synonym">Diviner's sage</name>
    <dbReference type="NCBI Taxonomy" id="28513"/>
    <lineage>
        <taxon>Eukaryota</taxon>
        <taxon>Viridiplantae</taxon>
        <taxon>Streptophyta</taxon>
        <taxon>Embryophyta</taxon>
        <taxon>Tracheophyta</taxon>
        <taxon>Spermatophyta</taxon>
        <taxon>Magnoliopsida</taxon>
        <taxon>eudicotyledons</taxon>
        <taxon>Gunneridae</taxon>
        <taxon>Pentapetalae</taxon>
        <taxon>asterids</taxon>
        <taxon>lamiids</taxon>
        <taxon>Lamiales</taxon>
        <taxon>Lamiaceae</taxon>
        <taxon>Nepetoideae</taxon>
        <taxon>Mentheae</taxon>
        <taxon>Salviinae</taxon>
        <taxon>Salvia</taxon>
        <taxon>Salvia subgen. Calosphace</taxon>
    </lineage>
</organism>
<accession>A0ABD1HL66</accession>
<proteinExistence type="predicted"/>
<name>A0ABD1HL66_SALDI</name>
<feature type="region of interest" description="Disordered" evidence="1">
    <location>
        <begin position="54"/>
        <end position="92"/>
    </location>
</feature>
<dbReference type="EMBL" id="JBEAFC010000005">
    <property type="protein sequence ID" value="KAL1557181.1"/>
    <property type="molecule type" value="Genomic_DNA"/>
</dbReference>
<keyword evidence="3" id="KW-1185">Reference proteome</keyword>
<evidence type="ECO:0000256" key="1">
    <source>
        <dbReference type="SAM" id="MobiDB-lite"/>
    </source>
</evidence>